<reference evidence="2" key="1">
    <citation type="submission" date="2025-08" db="UniProtKB">
        <authorList>
            <consortium name="RefSeq"/>
        </authorList>
    </citation>
    <scope>IDENTIFICATION</scope>
</reference>
<evidence type="ECO:0000313" key="2">
    <source>
        <dbReference type="RefSeq" id="XP_014681716.1"/>
    </source>
</evidence>
<accession>A0ABM1FB95</accession>
<dbReference type="RefSeq" id="XP_014681716.1">
    <property type="nucleotide sequence ID" value="XM_014826230.1"/>
</dbReference>
<proteinExistence type="predicted"/>
<dbReference type="Proteomes" id="UP000695022">
    <property type="component" value="Unplaced"/>
</dbReference>
<sequence>MLFPNILRNGRLLGASAVQHIRSISSTPVLHCRRELKVVKLMTFHYRSPLDWLRNKYQTHTVRAKLDPDFDLNEFLHGSVQACSTVTSVLAGQDANLLNGMLTPKALAMVQNSMQKYSTAEITELACAPEHVHFARPKNIAVIMLKDKRYLDIDVFFLILKAYIDDSDKEANAKITRIMTEVVMRFSRQYTETVTDWFITKAKVVKHTIG</sequence>
<keyword evidence="1" id="KW-1185">Reference proteome</keyword>
<dbReference type="GeneID" id="106821433"/>
<dbReference type="PANTHER" id="PTHR13333:SF5">
    <property type="entry name" value="M-AAA PROTEASE-INTERACTING PROTEIN 1, MITOCHONDRIAL"/>
    <property type="match status" value="1"/>
</dbReference>
<evidence type="ECO:0000313" key="1">
    <source>
        <dbReference type="Proteomes" id="UP000695022"/>
    </source>
</evidence>
<name>A0ABM1FB95_PRICU</name>
<protein>
    <submittedName>
        <fullName evidence="2">Uncharacterized protein LOC106821433</fullName>
    </submittedName>
</protein>
<organism evidence="1 2">
    <name type="scientific">Priapulus caudatus</name>
    <name type="common">Priapulid worm</name>
    <dbReference type="NCBI Taxonomy" id="37621"/>
    <lineage>
        <taxon>Eukaryota</taxon>
        <taxon>Metazoa</taxon>
        <taxon>Ecdysozoa</taxon>
        <taxon>Scalidophora</taxon>
        <taxon>Priapulida</taxon>
        <taxon>Priapulimorpha</taxon>
        <taxon>Priapulimorphida</taxon>
        <taxon>Priapulidae</taxon>
        <taxon>Priapulus</taxon>
    </lineage>
</organism>
<dbReference type="PANTHER" id="PTHR13333">
    <property type="entry name" value="M-AAA PROTEASE-INTERACTING PROTEIN 1, MITOCHONDRIAL"/>
    <property type="match status" value="1"/>
</dbReference>
<gene>
    <name evidence="2" type="primary">LOC106821433</name>
</gene>